<gene>
    <name evidence="2" type="ORF">N656DRAFT_774642</name>
</gene>
<name>A0AAN6TLY3_9PEZI</name>
<dbReference type="Proteomes" id="UP001302812">
    <property type="component" value="Unassembled WGS sequence"/>
</dbReference>
<comment type="caution">
    <text evidence="2">The sequence shown here is derived from an EMBL/GenBank/DDBJ whole genome shotgun (WGS) entry which is preliminary data.</text>
</comment>
<dbReference type="Gene3D" id="3.80.10.10">
    <property type="entry name" value="Ribonuclease Inhibitor"/>
    <property type="match status" value="1"/>
</dbReference>
<dbReference type="RefSeq" id="XP_064673965.1">
    <property type="nucleotide sequence ID" value="XM_064814306.1"/>
</dbReference>
<feature type="region of interest" description="Disordered" evidence="1">
    <location>
        <begin position="16"/>
        <end position="40"/>
    </location>
</feature>
<evidence type="ECO:0000313" key="3">
    <source>
        <dbReference type="Proteomes" id="UP001302812"/>
    </source>
</evidence>
<sequence>MCFNLNWRWFECPFRSSSPQSSPAVQPQTTATEEQSTGNLQVPATMASTGGRVQDPWDAEFIALRNWAQGDDGVTLTRSPQLGAERYRVKLTVNANHNNDIEERLIPIIHGSDAVREMDLELLSGWWHWPEFTILGNGRGHKLKTCYLRFFGDYKCSTGLVAHQYIFQFWTLESLTIENHPEMVEDFEPLDFELSKVGRPITQGASKLKTLRVSGVDIMTLMPALAFSWRCLETLQLEFTAPGANALIRSYMQRGTAELLDEAFKVLFDKLRHLTFYHHYLNEYRWGKFKALETLRVHQDHIFPTYRPVSIAPQNTLLPSSLRHLTIHGCQFAEKKQGDASSLEELLLFLAEELLYDNSVSLEKITLVLAGDSLPVPGAVVEALKGSRIQVVIVPAGTEPGAF</sequence>
<dbReference type="InterPro" id="IPR032675">
    <property type="entry name" value="LRR_dom_sf"/>
</dbReference>
<proteinExistence type="predicted"/>
<dbReference type="GeneID" id="89938431"/>
<keyword evidence="3" id="KW-1185">Reference proteome</keyword>
<dbReference type="SUPFAM" id="SSF52047">
    <property type="entry name" value="RNI-like"/>
    <property type="match status" value="1"/>
</dbReference>
<reference evidence="2" key="2">
    <citation type="submission" date="2023-05" db="EMBL/GenBank/DDBJ databases">
        <authorList>
            <consortium name="Lawrence Berkeley National Laboratory"/>
            <person name="Steindorff A."/>
            <person name="Hensen N."/>
            <person name="Bonometti L."/>
            <person name="Westerberg I."/>
            <person name="Brannstrom I.O."/>
            <person name="Guillou S."/>
            <person name="Cros-Aarteil S."/>
            <person name="Calhoun S."/>
            <person name="Haridas S."/>
            <person name="Kuo A."/>
            <person name="Mondo S."/>
            <person name="Pangilinan J."/>
            <person name="Riley R."/>
            <person name="Labutti K."/>
            <person name="Andreopoulos B."/>
            <person name="Lipzen A."/>
            <person name="Chen C."/>
            <person name="Yanf M."/>
            <person name="Daum C."/>
            <person name="Ng V."/>
            <person name="Clum A."/>
            <person name="Ohm R."/>
            <person name="Martin F."/>
            <person name="Silar P."/>
            <person name="Natvig D."/>
            <person name="Lalanne C."/>
            <person name="Gautier V."/>
            <person name="Ament-Velasquez S.L."/>
            <person name="Kruys A."/>
            <person name="Hutchinson M.I."/>
            <person name="Powell A.J."/>
            <person name="Barry K."/>
            <person name="Miller A.N."/>
            <person name="Grigoriev I.V."/>
            <person name="Debuchy R."/>
            <person name="Gladieux P."/>
            <person name="Thoren M.H."/>
            <person name="Johannesson H."/>
        </authorList>
    </citation>
    <scope>NUCLEOTIDE SEQUENCE</scope>
    <source>
        <strain evidence="2">CBS 508.74</strain>
    </source>
</reference>
<feature type="compositionally biased region" description="Low complexity" evidence="1">
    <location>
        <begin position="16"/>
        <end position="28"/>
    </location>
</feature>
<protein>
    <submittedName>
        <fullName evidence="2">Uncharacterized protein</fullName>
    </submittedName>
</protein>
<feature type="compositionally biased region" description="Polar residues" evidence="1">
    <location>
        <begin position="29"/>
        <end position="40"/>
    </location>
</feature>
<evidence type="ECO:0000313" key="2">
    <source>
        <dbReference type="EMBL" id="KAK4116395.1"/>
    </source>
</evidence>
<dbReference type="EMBL" id="MU853333">
    <property type="protein sequence ID" value="KAK4116395.1"/>
    <property type="molecule type" value="Genomic_DNA"/>
</dbReference>
<reference evidence="2" key="1">
    <citation type="journal article" date="2023" name="Mol. Phylogenet. Evol.">
        <title>Genome-scale phylogeny and comparative genomics of the fungal order Sordariales.</title>
        <authorList>
            <person name="Hensen N."/>
            <person name="Bonometti L."/>
            <person name="Westerberg I."/>
            <person name="Brannstrom I.O."/>
            <person name="Guillou S."/>
            <person name="Cros-Aarteil S."/>
            <person name="Calhoun S."/>
            <person name="Haridas S."/>
            <person name="Kuo A."/>
            <person name="Mondo S."/>
            <person name="Pangilinan J."/>
            <person name="Riley R."/>
            <person name="LaButti K."/>
            <person name="Andreopoulos B."/>
            <person name="Lipzen A."/>
            <person name="Chen C."/>
            <person name="Yan M."/>
            <person name="Daum C."/>
            <person name="Ng V."/>
            <person name="Clum A."/>
            <person name="Steindorff A."/>
            <person name="Ohm R.A."/>
            <person name="Martin F."/>
            <person name="Silar P."/>
            <person name="Natvig D.O."/>
            <person name="Lalanne C."/>
            <person name="Gautier V."/>
            <person name="Ament-Velasquez S.L."/>
            <person name="Kruys A."/>
            <person name="Hutchinson M.I."/>
            <person name="Powell A.J."/>
            <person name="Barry K."/>
            <person name="Miller A.N."/>
            <person name="Grigoriev I.V."/>
            <person name="Debuchy R."/>
            <person name="Gladieux P."/>
            <person name="Hiltunen Thoren M."/>
            <person name="Johannesson H."/>
        </authorList>
    </citation>
    <scope>NUCLEOTIDE SEQUENCE</scope>
    <source>
        <strain evidence="2">CBS 508.74</strain>
    </source>
</reference>
<dbReference type="AlphaFoldDB" id="A0AAN6TLY3"/>
<evidence type="ECO:0000256" key="1">
    <source>
        <dbReference type="SAM" id="MobiDB-lite"/>
    </source>
</evidence>
<accession>A0AAN6TLY3</accession>
<organism evidence="2 3">
    <name type="scientific">Canariomyces notabilis</name>
    <dbReference type="NCBI Taxonomy" id="2074819"/>
    <lineage>
        <taxon>Eukaryota</taxon>
        <taxon>Fungi</taxon>
        <taxon>Dikarya</taxon>
        <taxon>Ascomycota</taxon>
        <taxon>Pezizomycotina</taxon>
        <taxon>Sordariomycetes</taxon>
        <taxon>Sordariomycetidae</taxon>
        <taxon>Sordariales</taxon>
        <taxon>Chaetomiaceae</taxon>
        <taxon>Canariomyces</taxon>
    </lineage>
</organism>